<evidence type="ECO:0000259" key="4">
    <source>
        <dbReference type="Pfam" id="PF00303"/>
    </source>
</evidence>
<dbReference type="EMBL" id="ABLD01000012">
    <property type="protein sequence ID" value="EDT09308.1"/>
    <property type="molecule type" value="Genomic_DNA"/>
</dbReference>
<keyword evidence="3" id="KW-0808">Transferase</keyword>
<name>B1G3T6_PARG4</name>
<dbReference type="EC" id="2.1.1.45" evidence="1"/>
<evidence type="ECO:0000256" key="1">
    <source>
        <dbReference type="ARBA" id="ARBA00011947"/>
    </source>
</evidence>
<evidence type="ECO:0000256" key="3">
    <source>
        <dbReference type="ARBA" id="ARBA00022679"/>
    </source>
</evidence>
<dbReference type="Gene3D" id="3.30.572.10">
    <property type="entry name" value="Thymidylate synthase/dCMP hydroxymethylase domain"/>
    <property type="match status" value="1"/>
</dbReference>
<evidence type="ECO:0000256" key="2">
    <source>
        <dbReference type="ARBA" id="ARBA00022603"/>
    </source>
</evidence>
<reference evidence="5 6" key="1">
    <citation type="submission" date="2008-03" db="EMBL/GenBank/DDBJ databases">
        <title>Sequencing of the draft genome and assembly of Burkholderia graminis C4D1M.</title>
        <authorList>
            <consortium name="US DOE Joint Genome Institute (JGI-PGF)"/>
            <person name="Copeland A."/>
            <person name="Lucas S."/>
            <person name="Lapidus A."/>
            <person name="Glavina del Rio T."/>
            <person name="Dalin E."/>
            <person name="Tice H."/>
            <person name="Bruce D."/>
            <person name="Goodwin L."/>
            <person name="Pitluck S."/>
            <person name="Larimer F."/>
            <person name="Land M.L."/>
            <person name="Hauser L."/>
            <person name="Tiedje J."/>
            <person name="Richardson P."/>
        </authorList>
    </citation>
    <scope>NUCLEOTIDE SEQUENCE [LARGE SCALE GENOMIC DNA]</scope>
    <source>
        <strain evidence="6">ATCC 700544 / DSM 17151 / LMG 18924 / NCIMB 13744 / C4D1M</strain>
    </source>
</reference>
<dbReference type="InterPro" id="IPR023451">
    <property type="entry name" value="Thymidate_synth/dCMP_Mease_dom"/>
</dbReference>
<dbReference type="PANTHER" id="PTHR11548">
    <property type="entry name" value="THYMIDYLATE SYNTHASE 1"/>
    <property type="match status" value="1"/>
</dbReference>
<dbReference type="InterPro" id="IPR036926">
    <property type="entry name" value="Thymidate_synth/dCMP_Mease_sf"/>
</dbReference>
<gene>
    <name evidence="5" type="ORF">BgramDRAFT_4030</name>
</gene>
<dbReference type="InterPro" id="IPR045097">
    <property type="entry name" value="Thymidate_synth/dCMP_Mease"/>
</dbReference>
<dbReference type="GO" id="GO:0004799">
    <property type="term" value="F:thymidylate synthase activity"/>
    <property type="evidence" value="ECO:0007669"/>
    <property type="project" value="UniProtKB-EC"/>
</dbReference>
<comment type="caution">
    <text evidence="5">The sequence shown here is derived from an EMBL/GenBank/DDBJ whole genome shotgun (WGS) entry which is preliminary data.</text>
</comment>
<dbReference type="Proteomes" id="UP000005045">
    <property type="component" value="Unassembled WGS sequence"/>
</dbReference>
<dbReference type="InterPro" id="IPR000398">
    <property type="entry name" value="Thymidylate_synthase"/>
</dbReference>
<evidence type="ECO:0000313" key="5">
    <source>
        <dbReference type="EMBL" id="EDT09308.1"/>
    </source>
</evidence>
<organism evidence="5 6">
    <name type="scientific">Paraburkholderia graminis (strain ATCC 700544 / DSM 17151 / LMG 18924 / NCIMB 13744 / C4D1M)</name>
    <dbReference type="NCBI Taxonomy" id="396598"/>
    <lineage>
        <taxon>Bacteria</taxon>
        <taxon>Pseudomonadati</taxon>
        <taxon>Pseudomonadota</taxon>
        <taxon>Betaproteobacteria</taxon>
        <taxon>Burkholderiales</taxon>
        <taxon>Burkholderiaceae</taxon>
        <taxon>Paraburkholderia</taxon>
    </lineage>
</organism>
<dbReference type="OrthoDB" id="9774633at2"/>
<evidence type="ECO:0000313" key="6">
    <source>
        <dbReference type="Proteomes" id="UP000005045"/>
    </source>
</evidence>
<keyword evidence="2" id="KW-0489">Methyltransferase</keyword>
<keyword evidence="6" id="KW-1185">Reference proteome</keyword>
<dbReference type="AlphaFoldDB" id="B1G3T6"/>
<dbReference type="RefSeq" id="WP_006050597.1">
    <property type="nucleotide sequence ID" value="NZ_ABLD01000012.1"/>
</dbReference>
<dbReference type="SUPFAM" id="SSF55831">
    <property type="entry name" value="Thymidylate synthase/dCMP hydroxymethylase"/>
    <property type="match status" value="1"/>
</dbReference>
<dbReference type="CDD" id="cd00351">
    <property type="entry name" value="TS_Pyrimidine_HMase"/>
    <property type="match status" value="1"/>
</dbReference>
<accession>B1G3T6</accession>
<feature type="domain" description="Thymidylate synthase/dCMP hydroxymethylase" evidence="4">
    <location>
        <begin position="57"/>
        <end position="230"/>
    </location>
</feature>
<protein>
    <recommendedName>
        <fullName evidence="1">thymidylate synthase</fullName>
        <ecNumber evidence="1">2.1.1.45</ecNumber>
    </recommendedName>
</protein>
<dbReference type="Pfam" id="PF00303">
    <property type="entry name" value="Thymidylat_synt"/>
    <property type="match status" value="1"/>
</dbReference>
<dbReference type="GO" id="GO:0032259">
    <property type="term" value="P:methylation"/>
    <property type="evidence" value="ECO:0007669"/>
    <property type="project" value="UniProtKB-KW"/>
</dbReference>
<proteinExistence type="predicted"/>
<dbReference type="GO" id="GO:0006231">
    <property type="term" value="P:dTMP biosynthetic process"/>
    <property type="evidence" value="ECO:0007669"/>
    <property type="project" value="InterPro"/>
</dbReference>
<dbReference type="PRINTS" id="PR00108">
    <property type="entry name" value="THYMDSNTHASE"/>
</dbReference>
<dbReference type="GO" id="GO:0005829">
    <property type="term" value="C:cytosol"/>
    <property type="evidence" value="ECO:0007669"/>
    <property type="project" value="TreeGrafter"/>
</dbReference>
<sequence length="353" mass="40242">MYLTADTIDDLLNKVYRRLLRKRGAGDIVPTKGTNTEIYGALLLLKNPRARLSQSERKNTVFSCLGEFLWYLSGSNKLDFIQYYIKSYSEFSDDNETIFGAYGPRLFGSDKAPNQVQNVIETLRASSTSRRAAIQLYHGEDLAQNLEKRRKDLPCTCTLQFTVRDHQLHAMVMMRSNDAFMGLPHDIFAFTMLQELIARSLGVEVGQYKHAVGSLHLYATDIQSVLDYLDEGYQERVLMPHMPAEDPWPTVAKVLEAERMVRQGKQPELDQLPSYWADLARLLQVYRYSRKGARQADREKLADIKAQMTTDVYDLHIAKRQRQAPMPVPSTPLLFDGAALDARQPASADSNKR</sequence>
<dbReference type="PANTHER" id="PTHR11548:SF9">
    <property type="entry name" value="THYMIDYLATE SYNTHASE"/>
    <property type="match status" value="1"/>
</dbReference>